<evidence type="ECO:0000256" key="2">
    <source>
        <dbReference type="ARBA" id="ARBA00022692"/>
    </source>
</evidence>
<keyword evidence="8" id="KW-0325">Glycoprotein</keyword>
<dbReference type="WBParaSite" id="maker-uti_cns_0001569-snap-gene-0.3-mRNA-1">
    <property type="protein sequence ID" value="maker-uti_cns_0001569-snap-gene-0.3-mRNA-1"/>
    <property type="gene ID" value="maker-uti_cns_0001569-snap-gene-0.3"/>
</dbReference>
<reference evidence="14" key="1">
    <citation type="submission" date="2016-11" db="UniProtKB">
        <authorList>
            <consortium name="WormBaseParasite"/>
        </authorList>
    </citation>
    <scope>IDENTIFICATION</scope>
</reference>
<feature type="domain" description="Cadherin" evidence="12">
    <location>
        <begin position="103"/>
        <end position="167"/>
    </location>
</feature>
<dbReference type="PANTHER" id="PTHR24026:SF136">
    <property type="entry name" value="PROTOCADHERIN-23"/>
    <property type="match status" value="1"/>
</dbReference>
<organism evidence="13 14">
    <name type="scientific">Macrostomum lignano</name>
    <dbReference type="NCBI Taxonomy" id="282301"/>
    <lineage>
        <taxon>Eukaryota</taxon>
        <taxon>Metazoa</taxon>
        <taxon>Spiralia</taxon>
        <taxon>Lophotrochozoa</taxon>
        <taxon>Platyhelminthes</taxon>
        <taxon>Rhabditophora</taxon>
        <taxon>Macrostomorpha</taxon>
        <taxon>Macrostomida</taxon>
        <taxon>Macrostomidae</taxon>
        <taxon>Macrostomum</taxon>
    </lineage>
</organism>
<dbReference type="SUPFAM" id="SSF49313">
    <property type="entry name" value="Cadherin-like"/>
    <property type="match status" value="5"/>
</dbReference>
<dbReference type="Gene3D" id="2.60.40.60">
    <property type="entry name" value="Cadherins"/>
    <property type="match status" value="6"/>
</dbReference>
<dbReference type="PRINTS" id="PR00205">
    <property type="entry name" value="CADHERIN"/>
</dbReference>
<comment type="subcellular location">
    <subcellularLocation>
        <location evidence="1">Membrane</location>
    </subcellularLocation>
</comment>
<keyword evidence="6 11" id="KW-1133">Transmembrane helix</keyword>
<keyword evidence="13" id="KW-1185">Reference proteome</keyword>
<evidence type="ECO:0000256" key="6">
    <source>
        <dbReference type="ARBA" id="ARBA00022989"/>
    </source>
</evidence>
<feature type="domain" description="Cadherin" evidence="12">
    <location>
        <begin position="421"/>
        <end position="517"/>
    </location>
</feature>
<keyword evidence="2 11" id="KW-0812">Transmembrane</keyword>
<keyword evidence="3" id="KW-0677">Repeat</keyword>
<dbReference type="SMART" id="SM00112">
    <property type="entry name" value="CA"/>
    <property type="match status" value="5"/>
</dbReference>
<keyword evidence="5" id="KW-0130">Cell adhesion</keyword>
<evidence type="ECO:0000256" key="8">
    <source>
        <dbReference type="ARBA" id="ARBA00023180"/>
    </source>
</evidence>
<dbReference type="PROSITE" id="PS50268">
    <property type="entry name" value="CADHERIN_2"/>
    <property type="match status" value="6"/>
</dbReference>
<feature type="transmembrane region" description="Helical" evidence="11">
    <location>
        <begin position="1317"/>
        <end position="1338"/>
    </location>
</feature>
<feature type="domain" description="Cadherin" evidence="12">
    <location>
        <begin position="177"/>
        <end position="283"/>
    </location>
</feature>
<proteinExistence type="predicted"/>
<evidence type="ECO:0000256" key="11">
    <source>
        <dbReference type="SAM" id="Phobius"/>
    </source>
</evidence>
<feature type="region of interest" description="Disordered" evidence="10">
    <location>
        <begin position="1099"/>
        <end position="1120"/>
    </location>
</feature>
<keyword evidence="7 11" id="KW-0472">Membrane</keyword>
<feature type="region of interest" description="Disordered" evidence="10">
    <location>
        <begin position="1041"/>
        <end position="1064"/>
    </location>
</feature>
<evidence type="ECO:0000313" key="14">
    <source>
        <dbReference type="WBParaSite" id="maker-uti_cns_0001569-snap-gene-0.3-mRNA-1"/>
    </source>
</evidence>
<feature type="transmembrane region" description="Helical" evidence="11">
    <location>
        <begin position="1733"/>
        <end position="1761"/>
    </location>
</feature>
<feature type="region of interest" description="Disordered" evidence="10">
    <location>
        <begin position="905"/>
        <end position="927"/>
    </location>
</feature>
<dbReference type="InterPro" id="IPR002126">
    <property type="entry name" value="Cadherin-like_dom"/>
</dbReference>
<feature type="domain" description="Cadherin" evidence="12">
    <location>
        <begin position="311"/>
        <end position="411"/>
    </location>
</feature>
<feature type="domain" description="Cadherin" evidence="12">
    <location>
        <begin position="645"/>
        <end position="757"/>
    </location>
</feature>
<keyword evidence="4 9" id="KW-0106">Calcium</keyword>
<feature type="transmembrane region" description="Helical" evidence="11">
    <location>
        <begin position="949"/>
        <end position="975"/>
    </location>
</feature>
<feature type="compositionally biased region" description="Gly residues" evidence="10">
    <location>
        <begin position="910"/>
        <end position="924"/>
    </location>
</feature>
<sequence length="1792" mass="200181">GFRLKRVDAGIEEKVSPLTQEHKRSMRRLAVQHSLVLVILNFLQFLPCHSVYSPPLLATRTVREGTTAFRMDLMPLLRSQLGDAQADSARRISFFKEKEAYPFHILSDGQIGLQGALDREQVCRSGSPCPEQCCKLLRIEVRLATSQTREFYIRLLIDDVNDSPPNFENHIDRVYLSLSEDSRPGYELELPAASDADTPENGVKEYKISNKLPDNVTFDRHFLLIDSQWPLTPKLRLTLPVDREETPEMGFIFLAVDGGEPQLTGSLSVLIEIKDVNDDTPRILDFEPGYTIRLNETTTSFHGGSYSRQQVARFRVEDRDSNDNGRVKCDIKPPPSVEPRLRADRYFEVKPMSGGPNLWELKTLLAIDYEQVKSFSFHIVASDFGMPRHSSSVSVSIMVQNIDDHLISITFWNGGDRRDRVELLENSPSGLKIASVEVKDPDLELKSDGAGLFRLEEKEVFGLTKEFNLRTVAVFDREQRDEHRVVVACQDSMNSAASSTATLTVAISDVNDCPPEFSRQLYRGSVPENSSRRKIVQMDAGNRIQAVDRDAFPNNRIVYKLQGPEAAPFSIDVQGNILVNGELDYEDQKSYRFNVTAVNENNASMRSVAGVVIDVIDVNDNPPIIVEYDKGYRFNVQEEISDIIIGRINATDADTLPENSRVNFRILTADGSGLDGFGRREADRYFRIDPNSGDVRVVARIDREQYQYFQFRVLAENPSSLVLAPGSSRLSASEPGSPSVTTVTVYVTNINDHPPRLCQTLSSVGGQQTRQTCNEPPQLLRVQFIDSGIFYNRQVLPEEHRCTLFDYEIRDPDDFADSSGFQQPKAVMTLENITELRQGARHAVTDGSVQFRFDSQQLCIQRLPANQADREIYEMIIRVEDPSEPRHRREYPCVVTIVRTRPQPPVLGGDVNGGRGGQAGGVGGNYNYERGGHRTVNRLDEGPVERRNFVIIVTLVTVVVFIIVIVFAFVLFFYVKKIDRTMDNKEFEAEAVTMPLQGQSATAVPNSSGTVGKHHPGGGGTLAEAMPLMTEELLYSNSHRRDPQRCCTAGSSEDDPDGIETTTAAATDRTLNSSRHRRYEVWCNADQLTGGTLTSRPSLTLQRQQQQQQQPPGSAGLGPRKMTIAQRANSCDELDCCLDNSNSNSNSGGCGYQTIDPFAELRNRQNLQQAPPMLQQQQQHPGQLNYQRLQQGGTVVNNSDQLYSPKKSLKRGLHRLQLLRSRHLRQRQLSSLPHSLREGIGKWLINCRQSADRVLLLIRVVSGRVVVAEIVQIGVIVQIVRDSRVDIFIVTKKAFAILAQLRRAVGTTWGLTPKRLWWIYTAMVRPAISYAGVIWASALKIKTCFEALKRVQGCACRMIMSAPPSAPFDGLNAFLDLPPLEIFVRSEAAKAARRLINTGITLKPQRAMAKRKLLPHSDLCLRDLQESGGINVVSDGEPRTLNLCLRFKVSLPPREEANDHWNPQEVHCYNDGSLKDGLSGFGVCILINGRVLATKDIRALAMTLTGHGCFARHCFLCPFCDYDNEDAQHFVCQFPFFTRNRLNYIDLRTSYGSSGPFGQLEEPLSSQTKRMLQHVLADHPDRPRTIAEAGHQGLAEWATLAFPLRLRTVLQLSQVLPDATTSKVSNYARLNRRNHVISRRLLGIIIILWRRQSGNKIGQNGALICCTAAEYIVESQFSRAAIVISGRLLLEERINVESQTGRFQANPSQIRCDHSFLAALPFGRSFAPVARHWPVVIVVGLASVASVIVAVDVVVIGFFLCRSCGPAKPAKNFVGLVVDCVYPTGVDFGASV</sequence>
<dbReference type="PROSITE" id="PS00232">
    <property type="entry name" value="CADHERIN_1"/>
    <property type="match status" value="1"/>
</dbReference>
<dbReference type="InterPro" id="IPR020894">
    <property type="entry name" value="Cadherin_CS"/>
</dbReference>
<dbReference type="Proteomes" id="UP000095280">
    <property type="component" value="Unplaced"/>
</dbReference>
<evidence type="ECO:0000256" key="5">
    <source>
        <dbReference type="ARBA" id="ARBA00022889"/>
    </source>
</evidence>
<dbReference type="InterPro" id="IPR015919">
    <property type="entry name" value="Cadherin-like_sf"/>
</dbReference>
<name>A0A1I8GCV2_9PLAT</name>
<evidence type="ECO:0000256" key="1">
    <source>
        <dbReference type="ARBA" id="ARBA00004370"/>
    </source>
</evidence>
<protein>
    <submittedName>
        <fullName evidence="14">Cadherin</fullName>
    </submittedName>
</protein>
<accession>A0A1I8GCV2</accession>
<dbReference type="GO" id="GO:0005509">
    <property type="term" value="F:calcium ion binding"/>
    <property type="evidence" value="ECO:0007669"/>
    <property type="project" value="UniProtKB-UniRule"/>
</dbReference>
<evidence type="ECO:0000313" key="13">
    <source>
        <dbReference type="Proteomes" id="UP000095280"/>
    </source>
</evidence>
<evidence type="ECO:0000256" key="7">
    <source>
        <dbReference type="ARBA" id="ARBA00023136"/>
    </source>
</evidence>
<evidence type="ECO:0000256" key="4">
    <source>
        <dbReference type="ARBA" id="ARBA00022837"/>
    </source>
</evidence>
<evidence type="ECO:0000256" key="9">
    <source>
        <dbReference type="PROSITE-ProRule" id="PRU00043"/>
    </source>
</evidence>
<dbReference type="PANTHER" id="PTHR24026">
    <property type="entry name" value="FAT ATYPICAL CADHERIN-RELATED"/>
    <property type="match status" value="1"/>
</dbReference>
<feature type="domain" description="Cadherin" evidence="12">
    <location>
        <begin position="518"/>
        <end position="625"/>
    </location>
</feature>
<dbReference type="Pfam" id="PF00028">
    <property type="entry name" value="Cadherin"/>
    <property type="match status" value="4"/>
</dbReference>
<dbReference type="GO" id="GO:0005886">
    <property type="term" value="C:plasma membrane"/>
    <property type="evidence" value="ECO:0007669"/>
    <property type="project" value="InterPro"/>
</dbReference>
<dbReference type="CDD" id="cd11304">
    <property type="entry name" value="Cadherin_repeat"/>
    <property type="match status" value="5"/>
</dbReference>
<dbReference type="GO" id="GO:0007156">
    <property type="term" value="P:homophilic cell adhesion via plasma membrane adhesion molecules"/>
    <property type="evidence" value="ECO:0007669"/>
    <property type="project" value="InterPro"/>
</dbReference>
<evidence type="ECO:0000259" key="12">
    <source>
        <dbReference type="PROSITE" id="PS50268"/>
    </source>
</evidence>
<evidence type="ECO:0000256" key="3">
    <source>
        <dbReference type="ARBA" id="ARBA00022737"/>
    </source>
</evidence>
<evidence type="ECO:0000256" key="10">
    <source>
        <dbReference type="SAM" id="MobiDB-lite"/>
    </source>
</evidence>